<dbReference type="GO" id="GO:0008656">
    <property type="term" value="F:cysteine-type endopeptidase activator activity involved in apoptotic process"/>
    <property type="evidence" value="ECO:0000318"/>
    <property type="project" value="GO_Central"/>
</dbReference>
<dbReference type="EMBL" id="DS985241">
    <property type="protein sequence ID" value="EDV28493.1"/>
    <property type="molecule type" value="Genomic_DNA"/>
</dbReference>
<dbReference type="InterPro" id="IPR000668">
    <property type="entry name" value="Peptidase_C1A_C"/>
</dbReference>
<evidence type="ECO:0000313" key="4">
    <source>
        <dbReference type="EMBL" id="EDV28493.1"/>
    </source>
</evidence>
<evidence type="ECO:0000259" key="2">
    <source>
        <dbReference type="SMART" id="SM00645"/>
    </source>
</evidence>
<dbReference type="GO" id="GO:0005764">
    <property type="term" value="C:lysosome"/>
    <property type="evidence" value="ECO:0000318"/>
    <property type="project" value="GO_Central"/>
</dbReference>
<dbReference type="CDD" id="cd02248">
    <property type="entry name" value="Peptidase_C1A"/>
    <property type="match status" value="1"/>
</dbReference>
<sequence>MTVLPQNPLEYRVKGKIRLPYANVVEPFEAWYSATLGKSLISYFSGMDTIFNFYQPQSHGVIWEICPIPRSDGIIKQTCLGRRGTRLKPIRAQPFIPNFQQFHLEKQNIYYRHTFCDKWTWNKTILHKINRYTFYTKHATSIPIQLIMFGYNNLFHNHYDHYIIDYEEYEGYQPHQLRDEKIFQLPNNIPCRLLSSKRLYDHHYQQQRLINSMQSLIPAEQTIDDPVDSLFHQFTHQYNKTYRYRDHHQHAKRQNYFRQHLRFIQSTNRKGLKYQLKLNHFADRSDKELWNFTQRHFKLNYGKLEHDVKNFITRYKLPFALDLNQSIADHLDWRDRGAISKIRDQGMCSSCWALSTTQAIESALYIQTGEKVELSSQSLVDCSWPFGNQGCSGGFISHTLAWIIKQRGIPTKSSYGQYLGRNGYCHHHDLTTGAKLKGYSQIPQGNMKALKVALAKVGPVTVSINTSPKSFLFYSSGVFYNDQCLGDYAHLDHNVLAIGYGRQHDQDYILIKNSWSAYWGDHGYIKISTRNNNCGLATNAYYPILALNN</sequence>
<name>B3RJ93_TRIAD</name>
<dbReference type="AlphaFoldDB" id="B3RJ93"/>
<reference evidence="4 5" key="1">
    <citation type="journal article" date="2008" name="Nature">
        <title>The Trichoplax genome and the nature of placozoans.</title>
        <authorList>
            <person name="Srivastava M."/>
            <person name="Begovic E."/>
            <person name="Chapman J."/>
            <person name="Putnam N.H."/>
            <person name="Hellsten U."/>
            <person name="Kawashima T."/>
            <person name="Kuo A."/>
            <person name="Mitros T."/>
            <person name="Salamov A."/>
            <person name="Carpenter M.L."/>
            <person name="Signorovitch A.Y."/>
            <person name="Moreno M.A."/>
            <person name="Kamm K."/>
            <person name="Grimwood J."/>
            <person name="Schmutz J."/>
            <person name="Shapiro H."/>
            <person name="Grigoriev I.V."/>
            <person name="Buss L.W."/>
            <person name="Schierwater B."/>
            <person name="Dellaporta S.L."/>
            <person name="Rokhsar D.S."/>
        </authorList>
    </citation>
    <scope>NUCLEOTIDE SEQUENCE [LARGE SCALE GENOMIC DNA]</scope>
    <source>
        <strain evidence="4 5">Grell-BS-1999</strain>
    </source>
</reference>
<dbReference type="SUPFAM" id="SSF54001">
    <property type="entry name" value="Cysteine proteinases"/>
    <property type="match status" value="1"/>
</dbReference>
<comment type="similarity">
    <text evidence="1">Belongs to the peptidase C1 family.</text>
</comment>
<keyword evidence="5" id="KW-1185">Reference proteome</keyword>
<dbReference type="STRING" id="10228.B3RJ93"/>
<dbReference type="Pfam" id="PF08246">
    <property type="entry name" value="Inhibitor_I29"/>
    <property type="match status" value="1"/>
</dbReference>
<dbReference type="InterPro" id="IPR013201">
    <property type="entry name" value="Prot_inhib_I29"/>
</dbReference>
<accession>B3RJ93</accession>
<dbReference type="KEGG" id="tad:TRIADDRAFT_51454"/>
<dbReference type="CTD" id="6748910"/>
<dbReference type="GeneID" id="6748910"/>
<dbReference type="PROSITE" id="PS00640">
    <property type="entry name" value="THIOL_PROTEASE_ASN"/>
    <property type="match status" value="1"/>
</dbReference>
<proteinExistence type="inferred from homology"/>
<dbReference type="OMA" id="HYILDYH"/>
<dbReference type="SMART" id="SM00645">
    <property type="entry name" value="Pept_C1"/>
    <property type="match status" value="1"/>
</dbReference>
<dbReference type="Pfam" id="PF00112">
    <property type="entry name" value="Peptidase_C1"/>
    <property type="match status" value="1"/>
</dbReference>
<feature type="domain" description="Cathepsin propeptide inhibitor" evidence="3">
    <location>
        <begin position="231"/>
        <end position="289"/>
    </location>
</feature>
<evidence type="ECO:0000256" key="1">
    <source>
        <dbReference type="ARBA" id="ARBA00008455"/>
    </source>
</evidence>
<dbReference type="GO" id="GO:0005615">
    <property type="term" value="C:extracellular space"/>
    <property type="evidence" value="ECO:0000318"/>
    <property type="project" value="GO_Central"/>
</dbReference>
<feature type="domain" description="Peptidase C1A papain C-terminal" evidence="2">
    <location>
        <begin position="327"/>
        <end position="544"/>
    </location>
</feature>
<dbReference type="GO" id="GO:2001235">
    <property type="term" value="P:positive regulation of apoptotic signaling pathway"/>
    <property type="evidence" value="ECO:0000318"/>
    <property type="project" value="GO_Central"/>
</dbReference>
<evidence type="ECO:0000313" key="5">
    <source>
        <dbReference type="Proteomes" id="UP000009022"/>
    </source>
</evidence>
<gene>
    <name evidence="4" type="ORF">TRIADDRAFT_51454</name>
</gene>
<dbReference type="Proteomes" id="UP000009022">
    <property type="component" value="Unassembled WGS sequence"/>
</dbReference>
<dbReference type="InterPro" id="IPR013128">
    <property type="entry name" value="Peptidase_C1A"/>
</dbReference>
<dbReference type="HOGENOM" id="CLU_012184_11_0_1"/>
<dbReference type="RefSeq" id="XP_002107695.1">
    <property type="nucleotide sequence ID" value="XM_002107659.1"/>
</dbReference>
<dbReference type="InterPro" id="IPR039417">
    <property type="entry name" value="Peptidase_C1A_papain-like"/>
</dbReference>
<dbReference type="MEROPS" id="C01.067"/>
<dbReference type="InParanoid" id="B3RJ93"/>
<dbReference type="InterPro" id="IPR038765">
    <property type="entry name" value="Papain-like_cys_pep_sf"/>
</dbReference>
<dbReference type="PhylomeDB" id="B3RJ93"/>
<dbReference type="FunFam" id="3.90.70.10:FF:000087">
    <property type="entry name" value="Counting factor associated protein D"/>
    <property type="match status" value="1"/>
</dbReference>
<dbReference type="eggNOG" id="KOG1543">
    <property type="taxonomic scope" value="Eukaryota"/>
</dbReference>
<evidence type="ECO:0008006" key="6">
    <source>
        <dbReference type="Google" id="ProtNLM"/>
    </source>
</evidence>
<dbReference type="OrthoDB" id="65740at2759"/>
<dbReference type="InterPro" id="IPR025661">
    <property type="entry name" value="Pept_asp_AS"/>
</dbReference>
<protein>
    <recommendedName>
        <fullName evidence="6">Peptidase C1A papain C-terminal domain-containing protein</fullName>
    </recommendedName>
</protein>
<dbReference type="PANTHER" id="PTHR12411">
    <property type="entry name" value="CYSTEINE PROTEASE FAMILY C1-RELATED"/>
    <property type="match status" value="1"/>
</dbReference>
<organism evidence="4 5">
    <name type="scientific">Trichoplax adhaerens</name>
    <name type="common">Trichoplax reptans</name>
    <dbReference type="NCBI Taxonomy" id="10228"/>
    <lineage>
        <taxon>Eukaryota</taxon>
        <taxon>Metazoa</taxon>
        <taxon>Placozoa</taxon>
        <taxon>Uniplacotomia</taxon>
        <taxon>Trichoplacea</taxon>
        <taxon>Trichoplacidae</taxon>
        <taxon>Trichoplax</taxon>
    </lineage>
</organism>
<dbReference type="Gene3D" id="3.90.70.10">
    <property type="entry name" value="Cysteine proteinases"/>
    <property type="match status" value="1"/>
</dbReference>
<evidence type="ECO:0000259" key="3">
    <source>
        <dbReference type="SMART" id="SM00848"/>
    </source>
</evidence>
<dbReference type="GO" id="GO:0004197">
    <property type="term" value="F:cysteine-type endopeptidase activity"/>
    <property type="evidence" value="ECO:0000318"/>
    <property type="project" value="GO_Central"/>
</dbReference>
<dbReference type="GO" id="GO:0006955">
    <property type="term" value="P:immune response"/>
    <property type="evidence" value="ECO:0000318"/>
    <property type="project" value="GO_Central"/>
</dbReference>
<dbReference type="GO" id="GO:0051603">
    <property type="term" value="P:proteolysis involved in protein catabolic process"/>
    <property type="evidence" value="ECO:0000318"/>
    <property type="project" value="GO_Central"/>
</dbReference>
<dbReference type="SMART" id="SM00848">
    <property type="entry name" value="Inhibitor_I29"/>
    <property type="match status" value="1"/>
</dbReference>